<dbReference type="RefSeq" id="WP_386409100.1">
    <property type="nucleotide sequence ID" value="NZ_JBHTJH010000017.1"/>
</dbReference>
<dbReference type="Proteomes" id="UP001596978">
    <property type="component" value="Unassembled WGS sequence"/>
</dbReference>
<evidence type="ECO:0000313" key="2">
    <source>
        <dbReference type="Proteomes" id="UP001596978"/>
    </source>
</evidence>
<sequence length="117" mass="13941">MYDIEQLYRNDYGIAFFWKKGDQRKKDSVQLVFRDTGFYLNKRQLISFYEETTIAAKGPYCDQCDEKKDCRVILLRTPSAFIDLAVSQNELDKIQDLIRGTLFYLDLQKYLNELCRN</sequence>
<keyword evidence="2" id="KW-1185">Reference proteome</keyword>
<accession>A0ABW3CZJ9</accession>
<reference evidence="2" key="1">
    <citation type="journal article" date="2019" name="Int. J. Syst. Evol. Microbiol.">
        <title>The Global Catalogue of Microorganisms (GCM) 10K type strain sequencing project: providing services to taxonomists for standard genome sequencing and annotation.</title>
        <authorList>
            <consortium name="The Broad Institute Genomics Platform"/>
            <consortium name="The Broad Institute Genome Sequencing Center for Infectious Disease"/>
            <person name="Wu L."/>
            <person name="Ma J."/>
        </authorList>
    </citation>
    <scope>NUCLEOTIDE SEQUENCE [LARGE SCALE GENOMIC DNA]</scope>
    <source>
        <strain evidence="2">CCUG 62952</strain>
    </source>
</reference>
<evidence type="ECO:0000313" key="1">
    <source>
        <dbReference type="EMBL" id="MFD0863240.1"/>
    </source>
</evidence>
<protein>
    <submittedName>
        <fullName evidence="1">Uncharacterized protein</fullName>
    </submittedName>
</protein>
<comment type="caution">
    <text evidence="1">The sequence shown here is derived from an EMBL/GenBank/DDBJ whole genome shotgun (WGS) entry which is preliminary data.</text>
</comment>
<gene>
    <name evidence="1" type="ORF">ACFQ1M_13585</name>
</gene>
<name>A0ABW3CZJ9_9FLAO</name>
<proteinExistence type="predicted"/>
<dbReference type="EMBL" id="JBHTJH010000017">
    <property type="protein sequence ID" value="MFD0863240.1"/>
    <property type="molecule type" value="Genomic_DNA"/>
</dbReference>
<organism evidence="1 2">
    <name type="scientific">Sungkyunkwania multivorans</name>
    <dbReference type="NCBI Taxonomy" id="1173618"/>
    <lineage>
        <taxon>Bacteria</taxon>
        <taxon>Pseudomonadati</taxon>
        <taxon>Bacteroidota</taxon>
        <taxon>Flavobacteriia</taxon>
        <taxon>Flavobacteriales</taxon>
        <taxon>Flavobacteriaceae</taxon>
        <taxon>Sungkyunkwania</taxon>
    </lineage>
</organism>